<organism evidence="2 3">
    <name type="scientific">Aquiflexum balticum DSM 16537</name>
    <dbReference type="NCBI Taxonomy" id="758820"/>
    <lineage>
        <taxon>Bacteria</taxon>
        <taxon>Pseudomonadati</taxon>
        <taxon>Bacteroidota</taxon>
        <taxon>Cytophagia</taxon>
        <taxon>Cytophagales</taxon>
        <taxon>Cyclobacteriaceae</taxon>
        <taxon>Aquiflexum</taxon>
    </lineage>
</organism>
<dbReference type="AlphaFoldDB" id="A0A1W2H8Y4"/>
<proteinExistence type="predicted"/>
<dbReference type="NCBIfam" id="TIGR04183">
    <property type="entry name" value="Por_Secre_tail"/>
    <property type="match status" value="1"/>
</dbReference>
<dbReference type="Pfam" id="PF18962">
    <property type="entry name" value="Por_Secre_tail"/>
    <property type="match status" value="1"/>
</dbReference>
<evidence type="ECO:0000259" key="1">
    <source>
        <dbReference type="Pfam" id="PF18962"/>
    </source>
</evidence>
<name>A0A1W2H8Y4_9BACT</name>
<evidence type="ECO:0000313" key="3">
    <source>
        <dbReference type="Proteomes" id="UP000192333"/>
    </source>
</evidence>
<dbReference type="RefSeq" id="WP_157370225.1">
    <property type="nucleotide sequence ID" value="NZ_LT838813.1"/>
</dbReference>
<keyword evidence="3" id="KW-1185">Reference proteome</keyword>
<accession>A0A1W2H8Y4</accession>
<sequence length="1235" mass="133047">MWKTINWKIAVSILSMMIVTCIESMAQITYTWVGLNGGSWTSPSNWSPSRTTLRNNDRLVFDMGGNWSVVGAPSQTISGLFVVNNTTLTLSSTISNQNFTINNGAGIDFLVEENSSLTISGSSLMRISFGTNSTGEINGELVIGTNGNVRTNGTNCILTVNGKIRNEGGNFANTTVQRLIFGPNSVFEHARNTTNIPIASWNASSTVIISGLIGAGILGTNQNFGNFIFRSPNMTFASMNFSPLSIRGDLIIDNGISTTQLRQTTVALNVSGDFIVLGGNYAIGNTSNATRTIRVGGDFQISGGSLFMTRVNGATGVVEVNGDFLHEGGTITQTGTGRGRIAFVGDGSLPQTFSSNGTITNRIDFLISPGSYLEGISPNSNFLGAGNFSLGSGATLVIQSPEGITASGPDGMVKVTGTRNYSSEANYIYRGNSNQIVGNGLPATINNLTIENLGGNQDQTVSLLRNTLVNGDLNVFNGILDLGEFTLQGSALGGLILESGAGLRIGGNSTLPENFASHQFACDSSVEYYGSNQDVTNPISPTIYGILILSGTGIKTLPLGLERTCNNLVFGGTTTTAAVQSMEIAGDLIVEAEAVFQGGDFTHEVGGNWLVSGTYEPGNGVVLFQGSDIKSISGGTFNQVSITGSGLKVIEGNTNISGAAVIQSPVQLTDGTQLSVNGSALLRIENSGAVSSIGNGRIVLNPGSRYLNYSTSNPLLEVQQELQGSAGWRMIGTPVNTTYADFLGSLESQGFSGSDYPSFQPNVLWFDETDLGSGLQAWRMPNEINDVIPTGRGHYIFVFNGEAKPDSGTYSDNLPLITNGTGTEPNLQNRAVDFGVTFTPREDQLVSVGNDFTEINVENEGFNLISNPTASYLNFFAGSGWVKTNLDNTIYVWDPASNNFLTHNGTIGSLNDGILAPFQAFWIKSNAPNPSLQLINNDPKTDFSVDFLGRKTINEPFAISLKVMGEGMEATSFISFGKEGKEGKDPQDAYQLESLSKNWLFLYSYGSLTEEQPMVINHQSLLGDAEERIIPLHIAASNDGFPVKGSFLLDWKLPETWPADKGIFLMDHLQEMAIDMQAQTVHVFNFEAPVNTSHRLSDDFFLPQAVIFDSPFTNDEALARKNPSKPFRPFTIYIGSAPDGRNQEYLPAAPKLFDPYPNPFQNNVKIRFFLPEAMPAEIRIYDTHGRLQGQFPKTVYPTGIHELEWETFHNNLSNGLYIVHLLTDQYTFTKKLIKN</sequence>
<dbReference type="STRING" id="758820.SAMN00777080_3990"/>
<protein>
    <submittedName>
        <fullName evidence="2">Por secretion system C-terminal sorting domain-containing protein</fullName>
    </submittedName>
</protein>
<dbReference type="EMBL" id="LT838813">
    <property type="protein sequence ID" value="SMD45341.1"/>
    <property type="molecule type" value="Genomic_DNA"/>
</dbReference>
<evidence type="ECO:0000313" key="2">
    <source>
        <dbReference type="EMBL" id="SMD45341.1"/>
    </source>
</evidence>
<dbReference type="InterPro" id="IPR026444">
    <property type="entry name" value="Secre_tail"/>
</dbReference>
<reference evidence="3" key="1">
    <citation type="submission" date="2017-04" db="EMBL/GenBank/DDBJ databases">
        <authorList>
            <person name="Varghese N."/>
            <person name="Submissions S."/>
        </authorList>
    </citation>
    <scope>NUCLEOTIDE SEQUENCE [LARGE SCALE GENOMIC DNA]</scope>
    <source>
        <strain evidence="3">DSM 16537</strain>
    </source>
</reference>
<dbReference type="Proteomes" id="UP000192333">
    <property type="component" value="Chromosome I"/>
</dbReference>
<feature type="domain" description="Secretion system C-terminal sorting" evidence="1">
    <location>
        <begin position="1156"/>
        <end position="1233"/>
    </location>
</feature>
<gene>
    <name evidence="2" type="ORF">SAMN00777080_3990</name>
</gene>
<dbReference type="OrthoDB" id="9814616at2"/>